<evidence type="ECO:0000313" key="2">
    <source>
        <dbReference type="EMBL" id="EUC42825.1"/>
    </source>
</evidence>
<evidence type="ECO:0000259" key="1">
    <source>
        <dbReference type="PROSITE" id="PS50053"/>
    </source>
</evidence>
<keyword evidence="3" id="KW-1185">Reference proteome</keyword>
<dbReference type="KEGG" id="bor:COCMIDRAFT_39180"/>
<organism evidence="2 3">
    <name type="scientific">Bipolaris oryzae ATCC 44560</name>
    <dbReference type="NCBI Taxonomy" id="930090"/>
    <lineage>
        <taxon>Eukaryota</taxon>
        <taxon>Fungi</taxon>
        <taxon>Dikarya</taxon>
        <taxon>Ascomycota</taxon>
        <taxon>Pezizomycotina</taxon>
        <taxon>Dothideomycetes</taxon>
        <taxon>Pleosporomycetidae</taxon>
        <taxon>Pleosporales</taxon>
        <taxon>Pleosporineae</taxon>
        <taxon>Pleosporaceae</taxon>
        <taxon>Bipolaris</taxon>
    </lineage>
</organism>
<dbReference type="GeneID" id="19123629"/>
<sequence length="337" mass="38096">MSADSLERELKGSEIVVDDKLRISFRHTIRVPDNERISKLPPDLGAYPIKAVADYRNKMEPAIAAKGGVFFPIYQSEAIWIDFSCEPNSKYMIKIYVGSVNAISGEPAIEDAGTKLRLQARMAEVNGKGSECIPLQDYIIVPGQMWLDGIADYRTMIGQSIRIHVESSDTIEMLMLWIQDHLDYPSNQQRLIFRKTGLKNEGYCPLTQMAIAAGRKIEQGIVPDRLRDRWERKCTTVFNAQILNSAPMDAKIYKQLGLPFYKLYEEPSGISGDFSLFKSVAQINGETEEVITPDTVEINNMATQQLVGLTNPNGPLREFRTLRDLVKEFERLHVASF</sequence>
<dbReference type="PROSITE" id="PS50053">
    <property type="entry name" value="UBIQUITIN_2"/>
    <property type="match status" value="1"/>
</dbReference>
<proteinExistence type="predicted"/>
<evidence type="ECO:0000313" key="3">
    <source>
        <dbReference type="Proteomes" id="UP000054032"/>
    </source>
</evidence>
<dbReference type="AlphaFoldDB" id="W6YZ17"/>
<name>W6YZ17_COCMI</name>
<dbReference type="InterPro" id="IPR000626">
    <property type="entry name" value="Ubiquitin-like_dom"/>
</dbReference>
<dbReference type="SUPFAM" id="SSF54236">
    <property type="entry name" value="Ubiquitin-like"/>
    <property type="match status" value="1"/>
</dbReference>
<dbReference type="RefSeq" id="XP_007690663.1">
    <property type="nucleotide sequence ID" value="XM_007692473.1"/>
</dbReference>
<dbReference type="Gene3D" id="3.10.20.90">
    <property type="entry name" value="Phosphatidylinositol 3-kinase Catalytic Subunit, Chain A, domain 1"/>
    <property type="match status" value="1"/>
</dbReference>
<dbReference type="InterPro" id="IPR029071">
    <property type="entry name" value="Ubiquitin-like_domsf"/>
</dbReference>
<reference evidence="2 3" key="1">
    <citation type="journal article" date="2013" name="PLoS Genet.">
        <title>Comparative genome structure, secondary metabolite, and effector coding capacity across Cochliobolus pathogens.</title>
        <authorList>
            <person name="Condon B.J."/>
            <person name="Leng Y."/>
            <person name="Wu D."/>
            <person name="Bushley K.E."/>
            <person name="Ohm R.A."/>
            <person name="Otillar R."/>
            <person name="Martin J."/>
            <person name="Schackwitz W."/>
            <person name="Grimwood J."/>
            <person name="MohdZainudin N."/>
            <person name="Xue C."/>
            <person name="Wang R."/>
            <person name="Manning V.A."/>
            <person name="Dhillon B."/>
            <person name="Tu Z.J."/>
            <person name="Steffenson B.J."/>
            <person name="Salamov A."/>
            <person name="Sun H."/>
            <person name="Lowry S."/>
            <person name="LaButti K."/>
            <person name="Han J."/>
            <person name="Copeland A."/>
            <person name="Lindquist E."/>
            <person name="Barry K."/>
            <person name="Schmutz J."/>
            <person name="Baker S.E."/>
            <person name="Ciuffetti L.M."/>
            <person name="Grigoriev I.V."/>
            <person name="Zhong S."/>
            <person name="Turgeon B.G."/>
        </authorList>
    </citation>
    <scope>NUCLEOTIDE SEQUENCE [LARGE SCALE GENOMIC DNA]</scope>
    <source>
        <strain evidence="2 3">ATCC 44560</strain>
    </source>
</reference>
<dbReference type="EMBL" id="KI964048">
    <property type="protein sequence ID" value="EUC42825.1"/>
    <property type="molecule type" value="Genomic_DNA"/>
</dbReference>
<accession>W6YZ17</accession>
<dbReference type="OrthoDB" id="428577at2759"/>
<dbReference type="Proteomes" id="UP000054032">
    <property type="component" value="Unassembled WGS sequence"/>
</dbReference>
<dbReference type="STRING" id="930090.W6YZ17"/>
<protein>
    <recommendedName>
        <fullName evidence="1">Ubiquitin-like domain-containing protein</fullName>
    </recommendedName>
</protein>
<dbReference type="HOGENOM" id="CLU_027438_1_0_1"/>
<gene>
    <name evidence="2" type="ORF">COCMIDRAFT_39180</name>
</gene>
<feature type="domain" description="Ubiquitin-like" evidence="1">
    <location>
        <begin position="154"/>
        <end position="218"/>
    </location>
</feature>
<dbReference type="eggNOG" id="ENOG502SMYN">
    <property type="taxonomic scope" value="Eukaryota"/>
</dbReference>